<dbReference type="GO" id="GO:0005524">
    <property type="term" value="F:ATP binding"/>
    <property type="evidence" value="ECO:0007669"/>
    <property type="project" value="UniProtKB-KW"/>
</dbReference>
<dbReference type="EMBL" id="UINC01011106">
    <property type="protein sequence ID" value="SVA49149.1"/>
    <property type="molecule type" value="Genomic_DNA"/>
</dbReference>
<dbReference type="GO" id="GO:0005737">
    <property type="term" value="C:cytoplasm"/>
    <property type="evidence" value="ECO:0007669"/>
    <property type="project" value="InterPro"/>
</dbReference>
<evidence type="ECO:0000256" key="7">
    <source>
        <dbReference type="ARBA" id="ARBA00023146"/>
    </source>
</evidence>
<reference evidence="11" key="1">
    <citation type="submission" date="2018-05" db="EMBL/GenBank/DDBJ databases">
        <authorList>
            <person name="Lanie J.A."/>
            <person name="Ng W.-L."/>
            <person name="Kazmierczak K.M."/>
            <person name="Andrzejewski T.M."/>
            <person name="Davidsen T.M."/>
            <person name="Wayne K.J."/>
            <person name="Tettelin H."/>
            <person name="Glass J.I."/>
            <person name="Rusch D."/>
            <person name="Podicherti R."/>
            <person name="Tsui H.-C.T."/>
            <person name="Winkler M.E."/>
        </authorList>
    </citation>
    <scope>NUCLEOTIDE SEQUENCE</scope>
</reference>
<dbReference type="PANTHER" id="PTHR43707">
    <property type="entry name" value="HISTIDYL-TRNA SYNTHETASE"/>
    <property type="match status" value="1"/>
</dbReference>
<keyword evidence="4" id="KW-0547">Nucleotide-binding</keyword>
<keyword evidence="3" id="KW-0436">Ligase</keyword>
<dbReference type="InterPro" id="IPR015807">
    <property type="entry name" value="His-tRNA-ligase"/>
</dbReference>
<organism evidence="11">
    <name type="scientific">marine metagenome</name>
    <dbReference type="NCBI Taxonomy" id="408172"/>
    <lineage>
        <taxon>unclassified sequences</taxon>
        <taxon>metagenomes</taxon>
        <taxon>ecological metagenomes</taxon>
    </lineage>
</organism>
<sequence length="388" mass="43977">MFGYQEIRTPIFEETKLFSRSVGEDTDIVSKEMYSWKDRDGTDLTLRPELTAPVVRSFIQHSLGTSAPVQRLYYIGPSFRRERPQKGRQRQFHQFGFEAFGSGNPEQDAEIIAIAWQILSELKLNESTALQLNSIGSKDCRMAYREALKEFIRPNLDQFSEISQKRFNTNPLRIMDTKAAHEKKILEGAPSISEFYSDEDTRHLESVQNFLSVMNIPFGFNPGLVRGLDYYTRTVFEFTSDLLGAQDALLGGGRYDNLVETLGGRYTPGIGFAAGMERFLMVMKGSGQKSTISKAFIYFVCSNKEILPTALFLSDGLRKAGFSVITDPLRRSMKAQMREANKLNARYALILGDTEVEQNTIQVKDLKVGDQVSISQSDLIHHFQHLTK</sequence>
<dbReference type="InterPro" id="IPR033656">
    <property type="entry name" value="HisRS_anticodon"/>
</dbReference>
<comment type="catalytic activity">
    <reaction evidence="9">
        <text>tRNA(His) + L-histidine + ATP = L-histidyl-tRNA(His) + AMP + diphosphate + H(+)</text>
        <dbReference type="Rhea" id="RHEA:17313"/>
        <dbReference type="Rhea" id="RHEA-COMP:9665"/>
        <dbReference type="Rhea" id="RHEA-COMP:9689"/>
        <dbReference type="ChEBI" id="CHEBI:15378"/>
        <dbReference type="ChEBI" id="CHEBI:30616"/>
        <dbReference type="ChEBI" id="CHEBI:33019"/>
        <dbReference type="ChEBI" id="CHEBI:57595"/>
        <dbReference type="ChEBI" id="CHEBI:78442"/>
        <dbReference type="ChEBI" id="CHEBI:78527"/>
        <dbReference type="ChEBI" id="CHEBI:456215"/>
        <dbReference type="EC" id="6.1.1.21"/>
    </reaction>
</comment>
<evidence type="ECO:0000256" key="1">
    <source>
        <dbReference type="ARBA" id="ARBA00008226"/>
    </source>
</evidence>
<dbReference type="Gene3D" id="3.40.50.800">
    <property type="entry name" value="Anticodon-binding domain"/>
    <property type="match status" value="1"/>
</dbReference>
<gene>
    <name evidence="11" type="ORF">METZ01_LOCUS102003</name>
</gene>
<dbReference type="InterPro" id="IPR045864">
    <property type="entry name" value="aa-tRNA-synth_II/BPL/LPL"/>
</dbReference>
<accession>A0A381W9C6</accession>
<dbReference type="EC" id="6.1.1.21" evidence="2"/>
<dbReference type="Pfam" id="PF03129">
    <property type="entry name" value="HGTP_anticodon"/>
    <property type="match status" value="1"/>
</dbReference>
<comment type="similarity">
    <text evidence="1">Belongs to the class-II aminoacyl-tRNA synthetase family.</text>
</comment>
<evidence type="ECO:0000256" key="6">
    <source>
        <dbReference type="ARBA" id="ARBA00022917"/>
    </source>
</evidence>
<dbReference type="Gene3D" id="3.30.930.10">
    <property type="entry name" value="Bira Bifunctional Protein, Domain 2"/>
    <property type="match status" value="1"/>
</dbReference>
<dbReference type="InterPro" id="IPR006195">
    <property type="entry name" value="aa-tRNA-synth_II"/>
</dbReference>
<dbReference type="HAMAP" id="MF_00127">
    <property type="entry name" value="His_tRNA_synth"/>
    <property type="match status" value="1"/>
</dbReference>
<dbReference type="Pfam" id="PF13393">
    <property type="entry name" value="tRNA-synt_His"/>
    <property type="match status" value="1"/>
</dbReference>
<dbReference type="SUPFAM" id="SSF55681">
    <property type="entry name" value="Class II aaRS and biotin synthetases"/>
    <property type="match status" value="1"/>
</dbReference>
<evidence type="ECO:0000256" key="5">
    <source>
        <dbReference type="ARBA" id="ARBA00022840"/>
    </source>
</evidence>
<dbReference type="GO" id="GO:0006427">
    <property type="term" value="P:histidyl-tRNA aminoacylation"/>
    <property type="evidence" value="ECO:0007669"/>
    <property type="project" value="InterPro"/>
</dbReference>
<dbReference type="PANTHER" id="PTHR43707:SF1">
    <property type="entry name" value="HISTIDINE--TRNA LIGASE, MITOCHONDRIAL-RELATED"/>
    <property type="match status" value="1"/>
</dbReference>
<evidence type="ECO:0000256" key="8">
    <source>
        <dbReference type="ARBA" id="ARBA00030619"/>
    </source>
</evidence>
<keyword evidence="7" id="KW-0030">Aminoacyl-tRNA synthetase</keyword>
<dbReference type="PROSITE" id="PS50862">
    <property type="entry name" value="AA_TRNA_LIGASE_II"/>
    <property type="match status" value="1"/>
</dbReference>
<evidence type="ECO:0000259" key="10">
    <source>
        <dbReference type="PROSITE" id="PS50862"/>
    </source>
</evidence>
<keyword evidence="6" id="KW-0648">Protein biosynthesis</keyword>
<dbReference type="CDD" id="cd00859">
    <property type="entry name" value="HisRS_anticodon"/>
    <property type="match status" value="1"/>
</dbReference>
<dbReference type="CDD" id="cd00773">
    <property type="entry name" value="HisRS-like_core"/>
    <property type="match status" value="1"/>
</dbReference>
<dbReference type="InterPro" id="IPR041715">
    <property type="entry name" value="HisRS-like_core"/>
</dbReference>
<evidence type="ECO:0000313" key="11">
    <source>
        <dbReference type="EMBL" id="SVA49149.1"/>
    </source>
</evidence>
<evidence type="ECO:0000256" key="2">
    <source>
        <dbReference type="ARBA" id="ARBA00012815"/>
    </source>
</evidence>
<evidence type="ECO:0000256" key="9">
    <source>
        <dbReference type="ARBA" id="ARBA00047639"/>
    </source>
</evidence>
<dbReference type="AlphaFoldDB" id="A0A381W9C6"/>
<name>A0A381W9C6_9ZZZZ</name>
<dbReference type="PIRSF" id="PIRSF001549">
    <property type="entry name" value="His-tRNA_synth"/>
    <property type="match status" value="1"/>
</dbReference>
<proteinExistence type="inferred from homology"/>
<dbReference type="InterPro" id="IPR036621">
    <property type="entry name" value="Anticodon-bd_dom_sf"/>
</dbReference>
<dbReference type="InterPro" id="IPR004516">
    <property type="entry name" value="HisRS/HisZ"/>
</dbReference>
<evidence type="ECO:0000256" key="3">
    <source>
        <dbReference type="ARBA" id="ARBA00022598"/>
    </source>
</evidence>
<keyword evidence="5" id="KW-0067">ATP-binding</keyword>
<dbReference type="NCBIfam" id="TIGR00442">
    <property type="entry name" value="hisS"/>
    <property type="match status" value="1"/>
</dbReference>
<protein>
    <recommendedName>
        <fullName evidence="2">histidine--tRNA ligase</fullName>
        <ecNumber evidence="2">6.1.1.21</ecNumber>
    </recommendedName>
    <alternativeName>
        <fullName evidence="8">Histidyl-tRNA synthetase</fullName>
    </alternativeName>
</protein>
<dbReference type="GO" id="GO:0004821">
    <property type="term" value="F:histidine-tRNA ligase activity"/>
    <property type="evidence" value="ECO:0007669"/>
    <property type="project" value="UniProtKB-EC"/>
</dbReference>
<dbReference type="SUPFAM" id="SSF52954">
    <property type="entry name" value="Class II aaRS ABD-related"/>
    <property type="match status" value="1"/>
</dbReference>
<dbReference type="InterPro" id="IPR004154">
    <property type="entry name" value="Anticodon-bd"/>
</dbReference>
<feature type="domain" description="Aminoacyl-transfer RNA synthetases class-II family profile" evidence="10">
    <location>
        <begin position="1"/>
        <end position="308"/>
    </location>
</feature>
<evidence type="ECO:0000256" key="4">
    <source>
        <dbReference type="ARBA" id="ARBA00022741"/>
    </source>
</evidence>